<reference evidence="2 3" key="1">
    <citation type="submission" date="2017-02" db="EMBL/GenBank/DDBJ databases">
        <authorList>
            <person name="Peterson S.W."/>
        </authorList>
    </citation>
    <scope>NUCLEOTIDE SEQUENCE [LARGE SCALE GENOMIC DNA]</scope>
    <source>
        <strain evidence="2 3">ATCC BAA-1030</strain>
    </source>
</reference>
<dbReference type="InterPro" id="IPR007557">
    <property type="entry name" value="PSP1_C"/>
</dbReference>
<dbReference type="STRING" id="263852.SAMN02745116_01731"/>
<evidence type="ECO:0000259" key="1">
    <source>
        <dbReference type="PROSITE" id="PS51411"/>
    </source>
</evidence>
<feature type="domain" description="PSP1 C-terminal" evidence="1">
    <location>
        <begin position="59"/>
        <end position="144"/>
    </location>
</feature>
<dbReference type="PROSITE" id="PS51411">
    <property type="entry name" value="PSP1_C"/>
    <property type="match status" value="1"/>
</dbReference>
<keyword evidence="3" id="KW-1185">Reference proteome</keyword>
<dbReference type="AlphaFoldDB" id="A0A1T4PB84"/>
<protein>
    <submittedName>
        <fullName evidence="2">Cell fate regulator YaaT, PSP1 superfamily (Controls sporulation, competence, biofilm development)</fullName>
    </submittedName>
</protein>
<dbReference type="OrthoDB" id="9779344at2"/>
<organism evidence="2 3">
    <name type="scientific">Pilibacter termitis</name>
    <dbReference type="NCBI Taxonomy" id="263852"/>
    <lineage>
        <taxon>Bacteria</taxon>
        <taxon>Bacillati</taxon>
        <taxon>Bacillota</taxon>
        <taxon>Bacilli</taxon>
        <taxon>Lactobacillales</taxon>
        <taxon>Enterococcaceae</taxon>
        <taxon>Pilibacter</taxon>
    </lineage>
</organism>
<dbReference type="PANTHER" id="PTHR43830">
    <property type="entry name" value="PROTEIN PSP1"/>
    <property type="match status" value="1"/>
</dbReference>
<sequence length="265" mass="29625">MSVVGVTIKNNGVVHYYHAGSENLRVGDAVLVETVRGIVLAKVSTLAFKEEISSKKEIPEILKKASELEIQQIAQNEQEAKDAVPIVKEKIHKYNLDMKLINIEYMYDRSKMLIHFTSDDRVDFRELVRDLASCFKTRIELRQIGVRDEAKILGGLGPCGRVLCCTSYLGSFAPVSIKMAKDQGLSLNPVKISGICGRLMCCLNYEQEEYEEAKREMPDWGKTVKTPDGIGRVEGINLLSRIVSVKLNGKEVATEYLASEISLLK</sequence>
<dbReference type="RefSeq" id="WP_078807666.1">
    <property type="nucleotide sequence ID" value="NZ_FUXI01000020.1"/>
</dbReference>
<proteinExistence type="predicted"/>
<dbReference type="GO" id="GO:0005737">
    <property type="term" value="C:cytoplasm"/>
    <property type="evidence" value="ECO:0007669"/>
    <property type="project" value="TreeGrafter"/>
</dbReference>
<evidence type="ECO:0000313" key="2">
    <source>
        <dbReference type="EMBL" id="SJZ88815.1"/>
    </source>
</evidence>
<dbReference type="PANTHER" id="PTHR43830:SF3">
    <property type="entry name" value="PROTEIN PSP1"/>
    <property type="match status" value="1"/>
</dbReference>
<dbReference type="InterPro" id="IPR047767">
    <property type="entry name" value="PSP1-like"/>
</dbReference>
<name>A0A1T4PB84_9ENTE</name>
<dbReference type="Proteomes" id="UP000190328">
    <property type="component" value="Unassembled WGS sequence"/>
</dbReference>
<accession>A0A1T4PB84</accession>
<dbReference type="Pfam" id="PF04468">
    <property type="entry name" value="PSP1"/>
    <property type="match status" value="1"/>
</dbReference>
<evidence type="ECO:0000313" key="3">
    <source>
        <dbReference type="Proteomes" id="UP000190328"/>
    </source>
</evidence>
<gene>
    <name evidence="2" type="ORF">SAMN02745116_01731</name>
</gene>
<dbReference type="NCBIfam" id="NF041131">
    <property type="entry name" value="RicT_YaaT_fam"/>
    <property type="match status" value="1"/>
</dbReference>
<dbReference type="EMBL" id="FUXI01000020">
    <property type="protein sequence ID" value="SJZ88815.1"/>
    <property type="molecule type" value="Genomic_DNA"/>
</dbReference>